<organism evidence="10 11">
    <name type="scientific">Ectothiorhodospira mobilis</name>
    <dbReference type="NCBI Taxonomy" id="195064"/>
    <lineage>
        <taxon>Bacteria</taxon>
        <taxon>Pseudomonadati</taxon>
        <taxon>Pseudomonadota</taxon>
        <taxon>Gammaproteobacteria</taxon>
        <taxon>Chromatiales</taxon>
        <taxon>Ectothiorhodospiraceae</taxon>
        <taxon>Ectothiorhodospira</taxon>
    </lineage>
</organism>
<dbReference type="Gene3D" id="1.20.1440.120">
    <property type="entry name" value="Recombination protein O, C-terminal domain"/>
    <property type="match status" value="1"/>
</dbReference>
<keyword evidence="11" id="KW-1185">Reference proteome</keyword>
<dbReference type="Pfam" id="PF02565">
    <property type="entry name" value="RecO_C"/>
    <property type="match status" value="1"/>
</dbReference>
<proteinExistence type="inferred from homology"/>
<dbReference type="STRING" id="195064.SAMN05421721_10958"/>
<evidence type="ECO:0000256" key="5">
    <source>
        <dbReference type="ARBA" id="ARBA00023172"/>
    </source>
</evidence>
<dbReference type="SUPFAM" id="SSF50249">
    <property type="entry name" value="Nucleic acid-binding proteins"/>
    <property type="match status" value="1"/>
</dbReference>
<evidence type="ECO:0000256" key="7">
    <source>
        <dbReference type="ARBA" id="ARBA00033409"/>
    </source>
</evidence>
<comment type="function">
    <text evidence="1 8">Involved in DNA repair and RecF pathway recombination.</text>
</comment>
<reference evidence="10 11" key="1">
    <citation type="submission" date="2016-10" db="EMBL/GenBank/DDBJ databases">
        <authorList>
            <person name="de Groot N.N."/>
        </authorList>
    </citation>
    <scope>NUCLEOTIDE SEQUENCE [LARGE SCALE GENOMIC DNA]</scope>
    <source>
        <strain evidence="10 11">DSM 4180</strain>
    </source>
</reference>
<feature type="domain" description="DNA replication/recombination mediator RecO N-terminal" evidence="9">
    <location>
        <begin position="7"/>
        <end position="72"/>
    </location>
</feature>
<evidence type="ECO:0000313" key="10">
    <source>
        <dbReference type="EMBL" id="SFM55005.1"/>
    </source>
</evidence>
<evidence type="ECO:0000256" key="2">
    <source>
        <dbReference type="ARBA" id="ARBA00007452"/>
    </source>
</evidence>
<dbReference type="HAMAP" id="MF_00201">
    <property type="entry name" value="RecO"/>
    <property type="match status" value="1"/>
</dbReference>
<dbReference type="GO" id="GO:0006302">
    <property type="term" value="P:double-strand break repair"/>
    <property type="evidence" value="ECO:0007669"/>
    <property type="project" value="TreeGrafter"/>
</dbReference>
<keyword evidence="4 8" id="KW-0227">DNA damage</keyword>
<name>A0A1I4RS27_ECTMO</name>
<evidence type="ECO:0000256" key="3">
    <source>
        <dbReference type="ARBA" id="ARBA00021310"/>
    </source>
</evidence>
<dbReference type="NCBIfam" id="TIGR00613">
    <property type="entry name" value="reco"/>
    <property type="match status" value="1"/>
</dbReference>
<dbReference type="Gene3D" id="2.40.50.140">
    <property type="entry name" value="Nucleic acid-binding proteins"/>
    <property type="match status" value="1"/>
</dbReference>
<keyword evidence="6 8" id="KW-0234">DNA repair</keyword>
<dbReference type="RefSeq" id="WP_090485651.1">
    <property type="nucleotide sequence ID" value="NZ_FOUO01000009.1"/>
</dbReference>
<keyword evidence="5 8" id="KW-0233">DNA recombination</keyword>
<dbReference type="GO" id="GO:0006310">
    <property type="term" value="P:DNA recombination"/>
    <property type="evidence" value="ECO:0007669"/>
    <property type="project" value="UniProtKB-UniRule"/>
</dbReference>
<dbReference type="Pfam" id="PF11967">
    <property type="entry name" value="RecO_N"/>
    <property type="match status" value="1"/>
</dbReference>
<evidence type="ECO:0000313" key="11">
    <source>
        <dbReference type="Proteomes" id="UP000199556"/>
    </source>
</evidence>
<dbReference type="PANTHER" id="PTHR33991">
    <property type="entry name" value="DNA REPAIR PROTEIN RECO"/>
    <property type="match status" value="1"/>
</dbReference>
<evidence type="ECO:0000256" key="6">
    <source>
        <dbReference type="ARBA" id="ARBA00023204"/>
    </source>
</evidence>
<evidence type="ECO:0000259" key="9">
    <source>
        <dbReference type="Pfam" id="PF11967"/>
    </source>
</evidence>
<evidence type="ECO:0000256" key="4">
    <source>
        <dbReference type="ARBA" id="ARBA00022763"/>
    </source>
</evidence>
<accession>A0A1I4RS27</accession>
<dbReference type="OrthoDB" id="9804792at2"/>
<evidence type="ECO:0000256" key="8">
    <source>
        <dbReference type="HAMAP-Rule" id="MF_00201"/>
    </source>
</evidence>
<comment type="similarity">
    <text evidence="2 8">Belongs to the RecO family.</text>
</comment>
<dbReference type="GO" id="GO:0043590">
    <property type="term" value="C:bacterial nucleoid"/>
    <property type="evidence" value="ECO:0007669"/>
    <property type="project" value="TreeGrafter"/>
</dbReference>
<dbReference type="InterPro" id="IPR042242">
    <property type="entry name" value="RecO_C"/>
</dbReference>
<dbReference type="Proteomes" id="UP000199556">
    <property type="component" value="Unassembled WGS sequence"/>
</dbReference>
<evidence type="ECO:0000256" key="1">
    <source>
        <dbReference type="ARBA" id="ARBA00003065"/>
    </source>
</evidence>
<dbReference type="EMBL" id="FOUO01000009">
    <property type="protein sequence ID" value="SFM55005.1"/>
    <property type="molecule type" value="Genomic_DNA"/>
</dbReference>
<dbReference type="PANTHER" id="PTHR33991:SF1">
    <property type="entry name" value="DNA REPAIR PROTEIN RECO"/>
    <property type="match status" value="1"/>
</dbReference>
<dbReference type="AlphaFoldDB" id="A0A1I4RS27"/>
<protein>
    <recommendedName>
        <fullName evidence="3 8">DNA repair protein RecO</fullName>
    </recommendedName>
    <alternativeName>
        <fullName evidence="7 8">Recombination protein O</fullName>
    </alternativeName>
</protein>
<gene>
    <name evidence="8" type="primary">recO</name>
    <name evidence="10" type="ORF">SAMN05421721_10958</name>
</gene>
<dbReference type="InterPro" id="IPR003717">
    <property type="entry name" value="RecO"/>
</dbReference>
<sequence length="233" mass="25525">MNRIQGSPGYVLHARPYRESSQLLELLTPGEGRIAAVLRGGRGRGRSTARPFVRLDLAWSGRGEVHTLNRCDEAAVLRLTGARAVCGLYVNELAIKLLPRQLPDPGFYAAYEAVLAGLADPAMPPEPGLRRYELALLRLLGEGLDFIDPAALEAQVTYVVPPQGLPRPAAPGEESPYAIGGDSLAALLQDRLEGRGQRREAQRLLRRLLEYHLEGKPIVSRQLIARGRLDRTS</sequence>
<dbReference type="InterPro" id="IPR022572">
    <property type="entry name" value="DNA_rep/recomb_RecO_N"/>
</dbReference>
<dbReference type="InterPro" id="IPR012340">
    <property type="entry name" value="NA-bd_OB-fold"/>
</dbReference>